<protein>
    <recommendedName>
        <fullName evidence="3">Retrovirus-related Pol polyprotein from transposon TNT 1-94-like beta-barrel domain-containing protein</fullName>
    </recommendedName>
</protein>
<dbReference type="SUPFAM" id="SSF57756">
    <property type="entry name" value="Retrovirus zinc finger-like domains"/>
    <property type="match status" value="1"/>
</dbReference>
<feature type="region of interest" description="Disordered" evidence="2">
    <location>
        <begin position="1"/>
        <end position="39"/>
    </location>
</feature>
<dbReference type="Pfam" id="PF22936">
    <property type="entry name" value="Pol_BBD"/>
    <property type="match status" value="1"/>
</dbReference>
<feature type="non-terminal residue" evidence="4">
    <location>
        <position position="153"/>
    </location>
</feature>
<keyword evidence="1" id="KW-0507">mRNA processing</keyword>
<dbReference type="InterPro" id="IPR036875">
    <property type="entry name" value="Znf_CCHC_sf"/>
</dbReference>
<accession>A0A5C3PZ79</accession>
<evidence type="ECO:0000259" key="3">
    <source>
        <dbReference type="Pfam" id="PF22936"/>
    </source>
</evidence>
<dbReference type="STRING" id="1884261.A0A5C3PZ79"/>
<dbReference type="Proteomes" id="UP000305067">
    <property type="component" value="Unassembled WGS sequence"/>
</dbReference>
<feature type="region of interest" description="Disordered" evidence="2">
    <location>
        <begin position="76"/>
        <end position="100"/>
    </location>
</feature>
<dbReference type="OrthoDB" id="5598079at2759"/>
<sequence length="153" mass="16525">MSHSRGHYSTPGSSFSTSSSSSSTSFQPRNPLGQSSKGYWSNHRCRLCKRLGHGPPKCPLLEEAARVLARDLPSRILAGNSASGRTPPPSSPHSIPTKPLASQRWMADSGASAHMTSNRHWLSNIRPHRQSIQLADGSVVYSTGIGELELEPL</sequence>
<evidence type="ECO:0000256" key="1">
    <source>
        <dbReference type="ARBA" id="ARBA00022664"/>
    </source>
</evidence>
<reference evidence="4 5" key="1">
    <citation type="journal article" date="2019" name="Nat. Ecol. Evol.">
        <title>Megaphylogeny resolves global patterns of mushroom evolution.</title>
        <authorList>
            <person name="Varga T."/>
            <person name="Krizsan K."/>
            <person name="Foldi C."/>
            <person name="Dima B."/>
            <person name="Sanchez-Garcia M."/>
            <person name="Sanchez-Ramirez S."/>
            <person name="Szollosi G.J."/>
            <person name="Szarkandi J.G."/>
            <person name="Papp V."/>
            <person name="Albert L."/>
            <person name="Andreopoulos W."/>
            <person name="Angelini C."/>
            <person name="Antonin V."/>
            <person name="Barry K.W."/>
            <person name="Bougher N.L."/>
            <person name="Buchanan P."/>
            <person name="Buyck B."/>
            <person name="Bense V."/>
            <person name="Catcheside P."/>
            <person name="Chovatia M."/>
            <person name="Cooper J."/>
            <person name="Damon W."/>
            <person name="Desjardin D."/>
            <person name="Finy P."/>
            <person name="Geml J."/>
            <person name="Haridas S."/>
            <person name="Hughes K."/>
            <person name="Justo A."/>
            <person name="Karasinski D."/>
            <person name="Kautmanova I."/>
            <person name="Kiss B."/>
            <person name="Kocsube S."/>
            <person name="Kotiranta H."/>
            <person name="LaButti K.M."/>
            <person name="Lechner B.E."/>
            <person name="Liimatainen K."/>
            <person name="Lipzen A."/>
            <person name="Lukacs Z."/>
            <person name="Mihaltcheva S."/>
            <person name="Morgado L.N."/>
            <person name="Niskanen T."/>
            <person name="Noordeloos M.E."/>
            <person name="Ohm R.A."/>
            <person name="Ortiz-Santana B."/>
            <person name="Ovrebo C."/>
            <person name="Racz N."/>
            <person name="Riley R."/>
            <person name="Savchenko A."/>
            <person name="Shiryaev A."/>
            <person name="Soop K."/>
            <person name="Spirin V."/>
            <person name="Szebenyi C."/>
            <person name="Tomsovsky M."/>
            <person name="Tulloss R.E."/>
            <person name="Uehling J."/>
            <person name="Grigoriev I.V."/>
            <person name="Vagvolgyi C."/>
            <person name="Papp T."/>
            <person name="Martin F.M."/>
            <person name="Miettinen O."/>
            <person name="Hibbett D.S."/>
            <person name="Nagy L.G."/>
        </authorList>
    </citation>
    <scope>NUCLEOTIDE SEQUENCE [LARGE SCALE GENOMIC DNA]</scope>
    <source>
        <strain evidence="4 5">CBS 309.79</strain>
    </source>
</reference>
<evidence type="ECO:0000256" key="2">
    <source>
        <dbReference type="SAM" id="MobiDB-lite"/>
    </source>
</evidence>
<proteinExistence type="predicted"/>
<dbReference type="EMBL" id="ML178923">
    <property type="protein sequence ID" value="TFK95154.1"/>
    <property type="molecule type" value="Genomic_DNA"/>
</dbReference>
<dbReference type="InterPro" id="IPR054722">
    <property type="entry name" value="PolX-like_BBD"/>
</dbReference>
<gene>
    <name evidence="4" type="ORF">BDV98DRAFT_518580</name>
</gene>
<feature type="compositionally biased region" description="Low complexity" evidence="2">
    <location>
        <begin position="13"/>
        <end position="26"/>
    </location>
</feature>
<dbReference type="AlphaFoldDB" id="A0A5C3PZ79"/>
<evidence type="ECO:0000313" key="5">
    <source>
        <dbReference type="Proteomes" id="UP000305067"/>
    </source>
</evidence>
<feature type="domain" description="Retrovirus-related Pol polyprotein from transposon TNT 1-94-like beta-barrel" evidence="3">
    <location>
        <begin position="105"/>
        <end position="151"/>
    </location>
</feature>
<organism evidence="4 5">
    <name type="scientific">Pterulicium gracile</name>
    <dbReference type="NCBI Taxonomy" id="1884261"/>
    <lineage>
        <taxon>Eukaryota</taxon>
        <taxon>Fungi</taxon>
        <taxon>Dikarya</taxon>
        <taxon>Basidiomycota</taxon>
        <taxon>Agaricomycotina</taxon>
        <taxon>Agaricomycetes</taxon>
        <taxon>Agaricomycetidae</taxon>
        <taxon>Agaricales</taxon>
        <taxon>Pleurotineae</taxon>
        <taxon>Pterulaceae</taxon>
        <taxon>Pterulicium</taxon>
    </lineage>
</organism>
<keyword evidence="5" id="KW-1185">Reference proteome</keyword>
<dbReference type="GO" id="GO:0003676">
    <property type="term" value="F:nucleic acid binding"/>
    <property type="evidence" value="ECO:0007669"/>
    <property type="project" value="InterPro"/>
</dbReference>
<evidence type="ECO:0000313" key="4">
    <source>
        <dbReference type="EMBL" id="TFK95154.1"/>
    </source>
</evidence>
<dbReference type="GO" id="GO:0008270">
    <property type="term" value="F:zinc ion binding"/>
    <property type="evidence" value="ECO:0007669"/>
    <property type="project" value="InterPro"/>
</dbReference>
<name>A0A5C3PZ79_9AGAR</name>
<dbReference type="GO" id="GO:0006397">
    <property type="term" value="P:mRNA processing"/>
    <property type="evidence" value="ECO:0007669"/>
    <property type="project" value="UniProtKB-KW"/>
</dbReference>